<feature type="region of interest" description="Disordered" evidence="1">
    <location>
        <begin position="1"/>
        <end position="20"/>
    </location>
</feature>
<gene>
    <name evidence="2" type="ORF">DY240_13520</name>
</gene>
<dbReference type="PANTHER" id="PTHR43649:SF12">
    <property type="entry name" value="DIACETYLCHITOBIOSE BINDING PROTEIN DASA"/>
    <property type="match status" value="1"/>
</dbReference>
<comment type="caution">
    <text evidence="2">The sequence shown here is derived from an EMBL/GenBank/DDBJ whole genome shotgun (WGS) entry which is preliminary data.</text>
</comment>
<dbReference type="CDD" id="cd13585">
    <property type="entry name" value="PBP2_TMBP_like"/>
    <property type="match status" value="1"/>
</dbReference>
<dbReference type="InterPro" id="IPR050490">
    <property type="entry name" value="Bact_solute-bd_prot1"/>
</dbReference>
<dbReference type="RefSeq" id="WP_119660399.1">
    <property type="nucleotide sequence ID" value="NZ_QUAL01000132.1"/>
</dbReference>
<feature type="compositionally biased region" description="Pro residues" evidence="1">
    <location>
        <begin position="1"/>
        <end position="15"/>
    </location>
</feature>
<keyword evidence="3" id="KW-1185">Reference proteome</keyword>
<evidence type="ECO:0000313" key="3">
    <source>
        <dbReference type="Proteomes" id="UP000284057"/>
    </source>
</evidence>
<protein>
    <submittedName>
        <fullName evidence="2">Extracellular solute-binding protein</fullName>
    </submittedName>
</protein>
<organism evidence="2 3">
    <name type="scientific">Jiangella rhizosphaerae</name>
    <dbReference type="NCBI Taxonomy" id="2293569"/>
    <lineage>
        <taxon>Bacteria</taxon>
        <taxon>Bacillati</taxon>
        <taxon>Actinomycetota</taxon>
        <taxon>Actinomycetes</taxon>
        <taxon>Jiangellales</taxon>
        <taxon>Jiangellaceae</taxon>
        <taxon>Jiangella</taxon>
    </lineage>
</organism>
<name>A0A418KQW5_9ACTN</name>
<reference evidence="2 3" key="1">
    <citation type="submission" date="2018-09" db="EMBL/GenBank/DDBJ databases">
        <title>Isolation, diversity and antifungal activity of actinobacteria from wheat.</title>
        <authorList>
            <person name="Han C."/>
        </authorList>
    </citation>
    <scope>NUCLEOTIDE SEQUENCE [LARGE SCALE GENOMIC DNA]</scope>
    <source>
        <strain evidence="2 3">NEAU-YY265</strain>
    </source>
</reference>
<dbReference type="Gene3D" id="3.40.190.10">
    <property type="entry name" value="Periplasmic binding protein-like II"/>
    <property type="match status" value="1"/>
</dbReference>
<dbReference type="InterPro" id="IPR006059">
    <property type="entry name" value="SBP"/>
</dbReference>
<evidence type="ECO:0000256" key="1">
    <source>
        <dbReference type="SAM" id="MobiDB-lite"/>
    </source>
</evidence>
<dbReference type="AlphaFoldDB" id="A0A418KQW5"/>
<dbReference type="EMBL" id="QUAL01000132">
    <property type="protein sequence ID" value="RIQ22790.1"/>
    <property type="molecule type" value="Genomic_DNA"/>
</dbReference>
<proteinExistence type="predicted"/>
<dbReference type="Pfam" id="PF01547">
    <property type="entry name" value="SBP_bac_1"/>
    <property type="match status" value="1"/>
</dbReference>
<evidence type="ECO:0000313" key="2">
    <source>
        <dbReference type="EMBL" id="RIQ22790.1"/>
    </source>
</evidence>
<sequence>MPSPPGHLPGLPPGPTSVERPSRRRFLGLSAALTGAVALPGLLSACGGSRTASASDPLQFWNFYAPAPNEDPVVMARAAWMQDTVDRWNAENEQQIELVYAPVLGSEKLATAFSAGEGPDIFLISPGDIARYLNGNVLAELTPYMTQEAVDDFFADNMATRMIGDKVYALPMEIEPLALYYSRPAFEQAGLSEGDLPATWDDLIAVSDRLVAAGQGGLVFPTAQDYYQNFVWYPWMWQGGGEVVTDGGRRSGFDSDGAVGALRLWKETVDLGLTPRVPPASNDIVTSFSEGYASIWQSGIWSIQDFERKAPDFDYGVIPLPVPDGGESATVLGGWAFAANAMGRNPDEAARFCAWALGSMDDDGIARVANWCIDAKRDVSPRRSSLEYGSRAGGYDGEHMRLFRDEIFPTGRGEPRYPPVIYKAVSDAIQSCQLAGGDPEDQAATAAQAIDAYLTTYEGVDLA</sequence>
<accession>A0A418KQW5</accession>
<dbReference type="SUPFAM" id="SSF53850">
    <property type="entry name" value="Periplasmic binding protein-like II"/>
    <property type="match status" value="1"/>
</dbReference>
<dbReference type="OrthoDB" id="9780991at2"/>
<dbReference type="PROSITE" id="PS51318">
    <property type="entry name" value="TAT"/>
    <property type="match status" value="1"/>
</dbReference>
<dbReference type="InterPro" id="IPR006311">
    <property type="entry name" value="TAT_signal"/>
</dbReference>
<dbReference type="PANTHER" id="PTHR43649">
    <property type="entry name" value="ARABINOSE-BINDING PROTEIN-RELATED"/>
    <property type="match status" value="1"/>
</dbReference>
<dbReference type="Proteomes" id="UP000284057">
    <property type="component" value="Unassembled WGS sequence"/>
</dbReference>